<dbReference type="EMBL" id="CAJPEV010000803">
    <property type="protein sequence ID" value="CAG0888652.1"/>
    <property type="molecule type" value="Genomic_DNA"/>
</dbReference>
<dbReference type="Pfam" id="PF07258">
    <property type="entry name" value="COMM_domain"/>
    <property type="match status" value="1"/>
</dbReference>
<dbReference type="InterPro" id="IPR017920">
    <property type="entry name" value="COMM"/>
</dbReference>
<dbReference type="PROSITE" id="PS51269">
    <property type="entry name" value="COMM"/>
    <property type="match status" value="1"/>
</dbReference>
<feature type="domain" description="COMM" evidence="2">
    <location>
        <begin position="6"/>
        <end position="76"/>
    </location>
</feature>
<dbReference type="EMBL" id="LR900320">
    <property type="protein sequence ID" value="CAD7245202.1"/>
    <property type="molecule type" value="Genomic_DNA"/>
</dbReference>
<dbReference type="AlphaFoldDB" id="A0A7R9A1Y7"/>
<dbReference type="InterPro" id="IPR032870">
    <property type="entry name" value="ALKBH7-like"/>
</dbReference>
<dbReference type="PANTHER" id="PTHR21052">
    <property type="entry name" value="SPERMATOGENESIS ASSOCIATED 11-RELATED"/>
    <property type="match status" value="1"/>
</dbReference>
<dbReference type="SUPFAM" id="SSF51197">
    <property type="entry name" value="Clavaminate synthase-like"/>
    <property type="match status" value="1"/>
</dbReference>
<comment type="cofactor">
    <cofactor evidence="1">
        <name>Fe(2+)</name>
        <dbReference type="ChEBI" id="CHEBI:29033"/>
    </cofactor>
</comment>
<gene>
    <name evidence="3" type="ORF">DSTB1V02_LOCUS5076</name>
</gene>
<feature type="non-terminal residue" evidence="3">
    <location>
        <position position="1"/>
    </location>
</feature>
<dbReference type="InterPro" id="IPR037151">
    <property type="entry name" value="AlkB-like_sf"/>
</dbReference>
<protein>
    <recommendedName>
        <fullName evidence="2">COMM domain-containing protein</fullName>
    </recommendedName>
</protein>
<evidence type="ECO:0000256" key="1">
    <source>
        <dbReference type="ARBA" id="ARBA00001954"/>
    </source>
</evidence>
<dbReference type="Gene3D" id="2.60.120.590">
    <property type="entry name" value="Alpha-ketoglutarate-dependent dioxygenase AlkB-like"/>
    <property type="match status" value="1"/>
</dbReference>
<dbReference type="Proteomes" id="UP000677054">
    <property type="component" value="Unassembled WGS sequence"/>
</dbReference>
<dbReference type="GO" id="GO:0005759">
    <property type="term" value="C:mitochondrial matrix"/>
    <property type="evidence" value="ECO:0007669"/>
    <property type="project" value="TreeGrafter"/>
</dbReference>
<reference evidence="3" key="1">
    <citation type="submission" date="2020-11" db="EMBL/GenBank/DDBJ databases">
        <authorList>
            <person name="Tran Van P."/>
        </authorList>
    </citation>
    <scope>NUCLEOTIDE SEQUENCE</scope>
</reference>
<proteinExistence type="predicted"/>
<evidence type="ECO:0000259" key="2">
    <source>
        <dbReference type="PROSITE" id="PS51269"/>
    </source>
</evidence>
<dbReference type="PANTHER" id="PTHR21052:SF0">
    <property type="entry name" value="ALPHA-KETOGLUTARATE-DEPENDENT DIOXYGENASE ALKB HOMOLOG 7, MITOCHONDRIAL"/>
    <property type="match status" value="1"/>
</dbReference>
<organism evidence="3">
    <name type="scientific">Darwinula stevensoni</name>
    <dbReference type="NCBI Taxonomy" id="69355"/>
    <lineage>
        <taxon>Eukaryota</taxon>
        <taxon>Metazoa</taxon>
        <taxon>Ecdysozoa</taxon>
        <taxon>Arthropoda</taxon>
        <taxon>Crustacea</taxon>
        <taxon>Oligostraca</taxon>
        <taxon>Ostracoda</taxon>
        <taxon>Podocopa</taxon>
        <taxon>Podocopida</taxon>
        <taxon>Darwinulocopina</taxon>
        <taxon>Darwinuloidea</taxon>
        <taxon>Darwinulidae</taxon>
        <taxon>Darwinula</taxon>
    </lineage>
</organism>
<dbReference type="GO" id="GO:0006631">
    <property type="term" value="P:fatty acid metabolic process"/>
    <property type="evidence" value="ECO:0007669"/>
    <property type="project" value="TreeGrafter"/>
</dbReference>
<accession>A0A7R9A1Y7</accession>
<name>A0A7R9A1Y7_9CRUS</name>
<dbReference type="GO" id="GO:0006974">
    <property type="term" value="P:DNA damage response"/>
    <property type="evidence" value="ECO:0007669"/>
    <property type="project" value="InterPro"/>
</dbReference>
<dbReference type="InterPro" id="IPR027450">
    <property type="entry name" value="AlkB-like"/>
</dbReference>
<keyword evidence="4" id="KW-1185">Reference proteome</keyword>
<evidence type="ECO:0000313" key="3">
    <source>
        <dbReference type="EMBL" id="CAD7245202.1"/>
    </source>
</evidence>
<sequence>MESIPELLGVDWQFLVTTGSSVGRVGNRPLVHLKLVLGKEDSEESRKYVHLELTVPEFYKLFAEFQKMKSTMDRKKEDMRSPLTLTKTCQRLRFSHVRCPFISGHIQRLNHSASLPLELRDLPPEQHLKFSEAICKAFSIKDFLNYMRIFPHFLSEEEESSLMSEIEPYMKRLRYEFDHWDDAIHGFRETERKQWKSENVKILEKVKKLAFPPSVSPLQYTHILDLAPEGYIKPHVDSIRFCGDTIAGLSLLSSSVMRLVREKNESESVDVFLPRRSLYIMTGPARYEFTHEILKHEKSAFGGEPVPRARRVSVICRNEPTSPQT</sequence>
<dbReference type="Pfam" id="PF13532">
    <property type="entry name" value="2OG-FeII_Oxy_2"/>
    <property type="match status" value="1"/>
</dbReference>
<dbReference type="OrthoDB" id="28127at2759"/>
<evidence type="ECO:0000313" key="4">
    <source>
        <dbReference type="Proteomes" id="UP000677054"/>
    </source>
</evidence>